<name>A0A7W5CDU2_9BACL</name>
<protein>
    <submittedName>
        <fullName evidence="3">3-oxoacyl-(Acyl-carrier-protein) synthase</fullName>
    </submittedName>
</protein>
<dbReference type="AlphaFoldDB" id="A0A7W5CDU2"/>
<dbReference type="EMBL" id="JACHXW010000030">
    <property type="protein sequence ID" value="MBB3155868.1"/>
    <property type="molecule type" value="Genomic_DNA"/>
</dbReference>
<dbReference type="PROSITE" id="PS52004">
    <property type="entry name" value="KS3_2"/>
    <property type="match status" value="1"/>
</dbReference>
<keyword evidence="4" id="KW-1185">Reference proteome</keyword>
<dbReference type="PANTHER" id="PTHR11712">
    <property type="entry name" value="POLYKETIDE SYNTHASE-RELATED"/>
    <property type="match status" value="1"/>
</dbReference>
<dbReference type="InterPro" id="IPR020841">
    <property type="entry name" value="PKS_Beta-ketoAc_synthase_dom"/>
</dbReference>
<dbReference type="PANTHER" id="PTHR11712:SF336">
    <property type="entry name" value="3-OXOACYL-[ACYL-CARRIER-PROTEIN] SYNTHASE, MITOCHONDRIAL"/>
    <property type="match status" value="1"/>
</dbReference>
<dbReference type="InterPro" id="IPR000794">
    <property type="entry name" value="Beta-ketoacyl_synthase"/>
</dbReference>
<gene>
    <name evidence="3" type="ORF">FHS16_005984</name>
</gene>
<evidence type="ECO:0000256" key="1">
    <source>
        <dbReference type="ARBA" id="ARBA00022679"/>
    </source>
</evidence>
<dbReference type="GO" id="GO:0004315">
    <property type="term" value="F:3-oxoacyl-[acyl-carrier-protein] synthase activity"/>
    <property type="evidence" value="ECO:0007669"/>
    <property type="project" value="TreeGrafter"/>
</dbReference>
<dbReference type="GO" id="GO:0006633">
    <property type="term" value="P:fatty acid biosynthetic process"/>
    <property type="evidence" value="ECO:0007669"/>
    <property type="project" value="TreeGrafter"/>
</dbReference>
<sequence length="130" mass="14049">MKLAIQEAGIRLEETDVISAHATSTKVGDRIETLAIKKLLGASAAHIPITTNKSMTGHSMGASSVLEAIALIKSLQNNIIPPTINHDHQDSECDLDYVPNRAREIKFKIGLSNSFWFGGHNAVTALQSNM</sequence>
<dbReference type="Pfam" id="PF02801">
    <property type="entry name" value="Ketoacyl-synt_C"/>
    <property type="match status" value="1"/>
</dbReference>
<evidence type="ECO:0000313" key="4">
    <source>
        <dbReference type="Proteomes" id="UP000518605"/>
    </source>
</evidence>
<evidence type="ECO:0000313" key="3">
    <source>
        <dbReference type="EMBL" id="MBB3155868.1"/>
    </source>
</evidence>
<dbReference type="Gene3D" id="3.40.47.10">
    <property type="match status" value="1"/>
</dbReference>
<organism evidence="3 4">
    <name type="scientific">Paenibacillus endophyticus</name>
    <dbReference type="NCBI Taxonomy" id="1294268"/>
    <lineage>
        <taxon>Bacteria</taxon>
        <taxon>Bacillati</taxon>
        <taxon>Bacillota</taxon>
        <taxon>Bacilli</taxon>
        <taxon>Bacillales</taxon>
        <taxon>Paenibacillaceae</taxon>
        <taxon>Paenibacillus</taxon>
    </lineage>
</organism>
<proteinExistence type="predicted"/>
<dbReference type="SUPFAM" id="SSF53901">
    <property type="entry name" value="Thiolase-like"/>
    <property type="match status" value="1"/>
</dbReference>
<evidence type="ECO:0000259" key="2">
    <source>
        <dbReference type="PROSITE" id="PS52004"/>
    </source>
</evidence>
<reference evidence="3 4" key="1">
    <citation type="submission" date="2020-08" db="EMBL/GenBank/DDBJ databases">
        <title>Genomic Encyclopedia of Type Strains, Phase III (KMG-III): the genomes of soil and plant-associated and newly described type strains.</title>
        <authorList>
            <person name="Whitman W."/>
        </authorList>
    </citation>
    <scope>NUCLEOTIDE SEQUENCE [LARGE SCALE GENOMIC DNA]</scope>
    <source>
        <strain evidence="3 4">CECT 8234</strain>
    </source>
</reference>
<dbReference type="InterPro" id="IPR016039">
    <property type="entry name" value="Thiolase-like"/>
</dbReference>
<dbReference type="InterPro" id="IPR014031">
    <property type="entry name" value="Ketoacyl_synth_C"/>
</dbReference>
<dbReference type="Proteomes" id="UP000518605">
    <property type="component" value="Unassembled WGS sequence"/>
</dbReference>
<dbReference type="GO" id="GO:0005829">
    <property type="term" value="C:cytosol"/>
    <property type="evidence" value="ECO:0007669"/>
    <property type="project" value="TreeGrafter"/>
</dbReference>
<accession>A0A7W5CDU2</accession>
<feature type="domain" description="Ketosynthase family 3 (KS3)" evidence="2">
    <location>
        <begin position="1"/>
        <end position="128"/>
    </location>
</feature>
<comment type="caution">
    <text evidence="3">The sequence shown here is derived from an EMBL/GenBank/DDBJ whole genome shotgun (WGS) entry which is preliminary data.</text>
</comment>
<keyword evidence="1" id="KW-0808">Transferase</keyword>